<evidence type="ECO:0000313" key="3">
    <source>
        <dbReference type="Proteomes" id="UP000054549"/>
    </source>
</evidence>
<dbReference type="AlphaFoldDB" id="A0A0C2TP01"/>
<evidence type="ECO:0000313" key="2">
    <source>
        <dbReference type="EMBL" id="KIL68924.1"/>
    </source>
</evidence>
<sequence>MASQSTTTTTMPKAKNTKPLPLTHTLRDLAFLRASDLDLGTIVPVDKGDEHDDLVEESSEFVREARMALGSHARGEADVQGERVESIRSNMDELVENL</sequence>
<name>A0A0C2TP01_AMAMK</name>
<dbReference type="EMBL" id="KN818227">
    <property type="protein sequence ID" value="KIL68924.1"/>
    <property type="molecule type" value="Genomic_DNA"/>
</dbReference>
<keyword evidence="3" id="KW-1185">Reference proteome</keyword>
<organism evidence="2 3">
    <name type="scientific">Amanita muscaria (strain Koide BX008)</name>
    <dbReference type="NCBI Taxonomy" id="946122"/>
    <lineage>
        <taxon>Eukaryota</taxon>
        <taxon>Fungi</taxon>
        <taxon>Dikarya</taxon>
        <taxon>Basidiomycota</taxon>
        <taxon>Agaricomycotina</taxon>
        <taxon>Agaricomycetes</taxon>
        <taxon>Agaricomycetidae</taxon>
        <taxon>Agaricales</taxon>
        <taxon>Pluteineae</taxon>
        <taxon>Amanitaceae</taxon>
        <taxon>Amanita</taxon>
    </lineage>
</organism>
<proteinExistence type="predicted"/>
<dbReference type="HOGENOM" id="CLU_169800_0_0_1"/>
<dbReference type="InParanoid" id="A0A0C2TP01"/>
<evidence type="ECO:0000256" key="1">
    <source>
        <dbReference type="SAM" id="MobiDB-lite"/>
    </source>
</evidence>
<feature type="region of interest" description="Disordered" evidence="1">
    <location>
        <begin position="1"/>
        <end position="21"/>
    </location>
</feature>
<protein>
    <submittedName>
        <fullName evidence="2">Uncharacterized protein</fullName>
    </submittedName>
</protein>
<feature type="compositionally biased region" description="Low complexity" evidence="1">
    <location>
        <begin position="1"/>
        <end position="10"/>
    </location>
</feature>
<gene>
    <name evidence="2" type="ORF">M378DRAFT_158065</name>
</gene>
<dbReference type="Proteomes" id="UP000054549">
    <property type="component" value="Unassembled WGS sequence"/>
</dbReference>
<accession>A0A0C2TP01</accession>
<reference evidence="2 3" key="1">
    <citation type="submission" date="2014-04" db="EMBL/GenBank/DDBJ databases">
        <title>Evolutionary Origins and Diversification of the Mycorrhizal Mutualists.</title>
        <authorList>
            <consortium name="DOE Joint Genome Institute"/>
            <consortium name="Mycorrhizal Genomics Consortium"/>
            <person name="Kohler A."/>
            <person name="Kuo A."/>
            <person name="Nagy L.G."/>
            <person name="Floudas D."/>
            <person name="Copeland A."/>
            <person name="Barry K.W."/>
            <person name="Cichocki N."/>
            <person name="Veneault-Fourrey C."/>
            <person name="LaButti K."/>
            <person name="Lindquist E.A."/>
            <person name="Lipzen A."/>
            <person name="Lundell T."/>
            <person name="Morin E."/>
            <person name="Murat C."/>
            <person name="Riley R."/>
            <person name="Ohm R."/>
            <person name="Sun H."/>
            <person name="Tunlid A."/>
            <person name="Henrissat B."/>
            <person name="Grigoriev I.V."/>
            <person name="Hibbett D.S."/>
            <person name="Martin F."/>
        </authorList>
    </citation>
    <scope>NUCLEOTIDE SEQUENCE [LARGE SCALE GENOMIC DNA]</scope>
    <source>
        <strain evidence="2 3">Koide BX008</strain>
    </source>
</reference>